<keyword evidence="5 6" id="KW-0472">Membrane</keyword>
<gene>
    <name evidence="9" type="ORF">Lupro_12495</name>
</gene>
<dbReference type="GO" id="GO:0005886">
    <property type="term" value="C:plasma membrane"/>
    <property type="evidence" value="ECO:0007669"/>
    <property type="project" value="TreeGrafter"/>
</dbReference>
<comment type="subcellular location">
    <subcellularLocation>
        <location evidence="1">Membrane</location>
        <topology evidence="1">Multi-pass membrane protein</topology>
    </subcellularLocation>
</comment>
<evidence type="ECO:0000256" key="1">
    <source>
        <dbReference type="ARBA" id="ARBA00004141"/>
    </source>
</evidence>
<protein>
    <recommendedName>
        <fullName evidence="11">Cytochrome C biogenesis protein</fullName>
    </recommendedName>
</protein>
<evidence type="ECO:0000256" key="4">
    <source>
        <dbReference type="ARBA" id="ARBA00022989"/>
    </source>
</evidence>
<name>A0A0X8G8N5_9FLAO</name>
<organism evidence="9 10">
    <name type="scientific">Lutibacter profundi</name>
    <dbReference type="NCBI Taxonomy" id="1622118"/>
    <lineage>
        <taxon>Bacteria</taxon>
        <taxon>Pseudomonadati</taxon>
        <taxon>Bacteroidota</taxon>
        <taxon>Flavobacteriia</taxon>
        <taxon>Flavobacteriales</taxon>
        <taxon>Flavobacteriaceae</taxon>
        <taxon>Lutibacter</taxon>
    </lineage>
</organism>
<feature type="domain" description="Cytochrome c assembly protein" evidence="7">
    <location>
        <begin position="835"/>
        <end position="1035"/>
    </location>
</feature>
<dbReference type="GO" id="GO:0020037">
    <property type="term" value="F:heme binding"/>
    <property type="evidence" value="ECO:0007669"/>
    <property type="project" value="InterPro"/>
</dbReference>
<keyword evidence="10" id="KW-1185">Reference proteome</keyword>
<feature type="transmembrane region" description="Helical" evidence="6">
    <location>
        <begin position="25"/>
        <end position="52"/>
    </location>
</feature>
<dbReference type="AlphaFoldDB" id="A0A0X8G8N5"/>
<feature type="transmembrane region" description="Helical" evidence="6">
    <location>
        <begin position="451"/>
        <end position="470"/>
    </location>
</feature>
<evidence type="ECO:0000259" key="7">
    <source>
        <dbReference type="Pfam" id="PF01578"/>
    </source>
</evidence>
<dbReference type="PANTHER" id="PTHR30071:SF1">
    <property type="entry name" value="CYTOCHROME B_B6 PROTEIN-RELATED"/>
    <property type="match status" value="1"/>
</dbReference>
<feature type="transmembrane region" description="Helical" evidence="6">
    <location>
        <begin position="1011"/>
        <end position="1032"/>
    </location>
</feature>
<sequence>MKSLNVTFVTLLLNLTNKLKSMKKLIALIISSRTTLVLLIIFTIAIASATFIEDKYDTITAKLLVYNAKWFEFLLLLLVINFIGSIKRYHLLSKGKLPGFLFHVAFIVIIIGAGVTRYIGFEGSMHIRQGESSNFIYTSETFLTIKTTDNNQNYSTVEPLVLSEFIKNSFDINMDIKGKGQVEVKYKNYIKNAQEIYEETDGEGINLIELTLTVQGHKDVVLIKDGEFKETHGFVISFNNNEIEDALKIINDNNRLFLSYPEAIKITKMPEMLVTEISKDSIGELKAKQLYEPEDSGINLILTKHYRNAKVRYIAGDSENDGPDALLVNVSFNGKSKDVTILGGQGYVDNYQKVTLDGLNLQMSYGIKTLKLPFYLHLNKFILERYAGSDSPSSYASEVTLIDKNKGFSENYRIYMNHVLNYDGFRFFQSSYDQDEKGTILSVNHDFYGTWISYFGYFLLTLGFILTLLNKNSRYRDLIHKIKNKRKKRKKIASLLIFAFLLVTSSYSQETSNHIHEANPNPVSVQHAEKFGRLIVQTYEGRFKPVNTLAYDVLHKISRKDKFDVPKYGKMNAMQVFIDLPVNAEFWKQQKIIYVREKSVMGIIGAEGKRASFNNFFNEDGSYKLKNVAETAFRNSPSEQNTFDKEIIKVNERVEIFMMAFQGNLLKIFPLQNSVNNKWIHWNDPLATKPLKGAIKALNQDLNLKELNYKNLMMLYLTDVFNATRSGDYSRPNRILGYFKNIQKQSSAGDLLPSESKITTEISYNKSKIFINLKNIYALLSVVLLVLAFIDNLKSKKSKILTTTLNVFIGILAIAFIYHTYGMGLRWYLSGHAPWSNGYEALILIAWGSLLAGFSFVRYSKITLAATALLAFFTLMTASHSSYDPQLTNLQPVLKSYWLIIHVATLTISYGFLGLGFILGLMNLILYLIKNVKNYKKIDLIIAELTHINEMNLTVGLFLATVGTFLGGIWANESWGRYWGWDAKETWALVIVLTYSIVLHFRLVPKMKSLYIFNVGAVVSFASVLMTFFGVNYYLSKGMHSYASGETPIFPIWAWILIFSLLVLIIAAGIKEKLFKKSINA</sequence>
<feature type="transmembrane region" description="Helical" evidence="6">
    <location>
        <begin position="491"/>
        <end position="508"/>
    </location>
</feature>
<feature type="transmembrane region" description="Helical" evidence="6">
    <location>
        <begin position="899"/>
        <end position="929"/>
    </location>
</feature>
<evidence type="ECO:0000256" key="2">
    <source>
        <dbReference type="ARBA" id="ARBA00022692"/>
    </source>
</evidence>
<accession>A0A0X8G8N5</accession>
<keyword evidence="2 6" id="KW-0812">Transmembrane</keyword>
<feature type="transmembrane region" description="Helical" evidence="6">
    <location>
        <begin position="841"/>
        <end position="857"/>
    </location>
</feature>
<dbReference type="Proteomes" id="UP000059672">
    <property type="component" value="Chromosome"/>
</dbReference>
<dbReference type="Pfam" id="PF05140">
    <property type="entry name" value="ResB"/>
    <property type="match status" value="1"/>
</dbReference>
<evidence type="ECO:0000256" key="3">
    <source>
        <dbReference type="ARBA" id="ARBA00022748"/>
    </source>
</evidence>
<feature type="transmembrane region" description="Helical" evidence="6">
    <location>
        <begin position="64"/>
        <end position="85"/>
    </location>
</feature>
<dbReference type="KEGG" id="lut:Lupro_12495"/>
<evidence type="ECO:0008006" key="11">
    <source>
        <dbReference type="Google" id="ProtNLM"/>
    </source>
</evidence>
<dbReference type="GO" id="GO:0017004">
    <property type="term" value="P:cytochrome complex assembly"/>
    <property type="evidence" value="ECO:0007669"/>
    <property type="project" value="UniProtKB-KW"/>
</dbReference>
<dbReference type="InterPro" id="IPR007816">
    <property type="entry name" value="ResB-like_domain"/>
</dbReference>
<keyword evidence="3" id="KW-0201">Cytochrome c-type biogenesis</keyword>
<dbReference type="InterPro" id="IPR002541">
    <property type="entry name" value="Cyt_c_assembly"/>
</dbReference>
<dbReference type="InterPro" id="IPR045062">
    <property type="entry name" value="Cyt_c_biogenesis_CcsA/CcmC"/>
</dbReference>
<feature type="transmembrane region" description="Helical" evidence="6">
    <location>
        <begin position="776"/>
        <end position="793"/>
    </location>
</feature>
<evidence type="ECO:0000313" key="10">
    <source>
        <dbReference type="Proteomes" id="UP000059672"/>
    </source>
</evidence>
<feature type="transmembrane region" description="Helical" evidence="6">
    <location>
        <begin position="862"/>
        <end position="879"/>
    </location>
</feature>
<dbReference type="PATRIC" id="fig|1622118.3.peg.2560"/>
<evidence type="ECO:0000256" key="5">
    <source>
        <dbReference type="ARBA" id="ARBA00023136"/>
    </source>
</evidence>
<dbReference type="Pfam" id="PF01578">
    <property type="entry name" value="Cytochrom_C_asm"/>
    <property type="match status" value="1"/>
</dbReference>
<dbReference type="STRING" id="1622118.Lupro_12495"/>
<keyword evidence="4 6" id="KW-1133">Transmembrane helix</keyword>
<feature type="transmembrane region" description="Helical" evidence="6">
    <location>
        <begin position="800"/>
        <end position="821"/>
    </location>
</feature>
<feature type="transmembrane region" description="Helical" evidence="6">
    <location>
        <begin position="1052"/>
        <end position="1070"/>
    </location>
</feature>
<evidence type="ECO:0000313" key="9">
    <source>
        <dbReference type="EMBL" id="AMC12029.1"/>
    </source>
</evidence>
<reference evidence="10" key="1">
    <citation type="submission" date="2015-12" db="EMBL/GenBank/DDBJ databases">
        <title>Complete genome sequence of Lutibacter profundus strain LP1.</title>
        <authorList>
            <person name="Wissuwa J."/>
            <person name="Le Moine Bauer S."/>
            <person name="Stokke R."/>
            <person name="Dahle H."/>
            <person name="Steen I.H."/>
        </authorList>
    </citation>
    <scope>NUCLEOTIDE SEQUENCE [LARGE SCALE GENOMIC DNA]</scope>
    <source>
        <strain evidence="10">LP1</strain>
    </source>
</reference>
<feature type="transmembrane region" description="Helical" evidence="6">
    <location>
        <begin position="986"/>
        <end position="1004"/>
    </location>
</feature>
<evidence type="ECO:0000259" key="8">
    <source>
        <dbReference type="Pfam" id="PF05140"/>
    </source>
</evidence>
<dbReference type="PANTHER" id="PTHR30071">
    <property type="entry name" value="HEME EXPORTER PROTEIN C"/>
    <property type="match status" value="1"/>
</dbReference>
<feature type="transmembrane region" description="Helical" evidence="6">
    <location>
        <begin position="97"/>
        <end position="119"/>
    </location>
</feature>
<reference evidence="9 10" key="2">
    <citation type="journal article" date="2016" name="Int. J. Syst. Evol. Microbiol.">
        <title>Lutibacter profundi sp. nov., isolated from a deep-sea hydrothermal system on the Arctic Mid-Ocean Ridge and emended description of the genus Lutibacter.</title>
        <authorList>
            <person name="Le Moine Bauer S."/>
            <person name="Roalkvam I."/>
            <person name="Steen I.H."/>
            <person name="Dahle H."/>
        </authorList>
    </citation>
    <scope>NUCLEOTIDE SEQUENCE [LARGE SCALE GENOMIC DNA]</scope>
    <source>
        <strain evidence="9 10">LP1</strain>
    </source>
</reference>
<dbReference type="EMBL" id="CP013355">
    <property type="protein sequence ID" value="AMC12029.1"/>
    <property type="molecule type" value="Genomic_DNA"/>
</dbReference>
<evidence type="ECO:0000256" key="6">
    <source>
        <dbReference type="SAM" id="Phobius"/>
    </source>
</evidence>
<feature type="domain" description="ResB-like" evidence="8">
    <location>
        <begin position="362"/>
        <end position="439"/>
    </location>
</feature>
<feature type="transmembrane region" description="Helical" evidence="6">
    <location>
        <begin position="950"/>
        <end position="971"/>
    </location>
</feature>
<proteinExistence type="predicted"/>